<evidence type="ECO:0000256" key="1">
    <source>
        <dbReference type="ARBA" id="ARBA00004123"/>
    </source>
</evidence>
<feature type="non-terminal residue" evidence="9">
    <location>
        <position position="1"/>
    </location>
</feature>
<comment type="similarity">
    <text evidence="3 8">Belongs to the histone H4 family.</text>
</comment>
<dbReference type="GO" id="GO:0046982">
    <property type="term" value="F:protein heterodimerization activity"/>
    <property type="evidence" value="ECO:0007669"/>
    <property type="project" value="InterPro"/>
</dbReference>
<dbReference type="GO" id="GO:0030527">
    <property type="term" value="F:structural constituent of chromatin"/>
    <property type="evidence" value="ECO:0007669"/>
    <property type="project" value="InterPro"/>
</dbReference>
<keyword evidence="6 8" id="KW-0539">Nucleus</keyword>
<protein>
    <recommendedName>
        <fullName evidence="8">Histone H4</fullName>
    </recommendedName>
</protein>
<accession>A0AAD5RX99</accession>
<keyword evidence="5 8" id="KW-0238">DNA-binding</keyword>
<dbReference type="GO" id="GO:0003677">
    <property type="term" value="F:DNA binding"/>
    <property type="evidence" value="ECO:0007669"/>
    <property type="project" value="UniProtKB-KW"/>
</dbReference>
<comment type="function">
    <text evidence="8">Core component of nucleosome. Nucleosomes wrap and compact DNA into chromatin, limiting DNA accessibility to the cellular machineries which require DNA as a template. Histones thereby play a central role in transcription regulation, DNA repair, DNA replication and chromosomal stability. DNA accessibility is regulated via a complex set of post-translational modifications of histones, also called histone code, and nucleosome remodeling.</text>
</comment>
<comment type="subunit">
    <text evidence="8">The nucleosome is a histone octamer containing two molecules each of H2A, H2B, H3 and H4 assembled in one H3-H4 heterotetramer and two H2A-H2B heterodimers. The octamer wraps approximately 147 bp of DNA.</text>
</comment>
<dbReference type="InterPro" id="IPR001951">
    <property type="entry name" value="Histone_H4"/>
</dbReference>
<comment type="subcellular location">
    <subcellularLocation>
        <location evidence="2">Chromosome</location>
    </subcellularLocation>
    <subcellularLocation>
        <location evidence="1">Nucleus</location>
    </subcellularLocation>
</comment>
<dbReference type="CDD" id="cd22912">
    <property type="entry name" value="HFD_H4"/>
    <property type="match status" value="1"/>
</dbReference>
<dbReference type="PANTHER" id="PTHR10484">
    <property type="entry name" value="HISTONE H4"/>
    <property type="match status" value="1"/>
</dbReference>
<organism evidence="9 10">
    <name type="scientific">Zalerion maritima</name>
    <dbReference type="NCBI Taxonomy" id="339359"/>
    <lineage>
        <taxon>Eukaryota</taxon>
        <taxon>Fungi</taxon>
        <taxon>Dikarya</taxon>
        <taxon>Ascomycota</taxon>
        <taxon>Pezizomycotina</taxon>
        <taxon>Sordariomycetes</taxon>
        <taxon>Lulworthiomycetidae</taxon>
        <taxon>Lulworthiales</taxon>
        <taxon>Lulworthiaceae</taxon>
        <taxon>Zalerion</taxon>
    </lineage>
</organism>
<dbReference type="Proteomes" id="UP001201980">
    <property type="component" value="Unassembled WGS sequence"/>
</dbReference>
<keyword evidence="10" id="KW-1185">Reference proteome</keyword>
<keyword evidence="7 8" id="KW-0544">Nucleosome core</keyword>
<keyword evidence="4 8" id="KW-0158">Chromosome</keyword>
<dbReference type="GO" id="GO:0005634">
    <property type="term" value="C:nucleus"/>
    <property type="evidence" value="ECO:0007669"/>
    <property type="project" value="UniProtKB-SubCell"/>
</dbReference>
<proteinExistence type="inferred from homology"/>
<dbReference type="GO" id="GO:0000786">
    <property type="term" value="C:nucleosome"/>
    <property type="evidence" value="ECO:0007669"/>
    <property type="project" value="UniProtKB-KW"/>
</dbReference>
<dbReference type="SUPFAM" id="SSF47113">
    <property type="entry name" value="Histone-fold"/>
    <property type="match status" value="1"/>
</dbReference>
<evidence type="ECO:0000313" key="9">
    <source>
        <dbReference type="EMBL" id="KAJ2906314.1"/>
    </source>
</evidence>
<gene>
    <name evidence="9" type="ORF">MKZ38_002030</name>
</gene>
<evidence type="ECO:0000256" key="2">
    <source>
        <dbReference type="ARBA" id="ARBA00004286"/>
    </source>
</evidence>
<evidence type="ECO:0000256" key="6">
    <source>
        <dbReference type="ARBA" id="ARBA00023242"/>
    </source>
</evidence>
<comment type="caution">
    <text evidence="9">The sequence shown here is derived from an EMBL/GenBank/DDBJ whole genome shotgun (WGS) entry which is preliminary data.</text>
</comment>
<dbReference type="SMART" id="SM00417">
    <property type="entry name" value="H4"/>
    <property type="match status" value="1"/>
</dbReference>
<sequence length="109" mass="12450">KILCESIQGITKPTIRRLARRGGVKRISNLIYEDIRAVLKARIETIIRDCVIYVEHRQAKTVTVDDVIFALRRLGKPLYGFDDGAWPEKKKRQIGGRLPPGTIYNDDSD</sequence>
<dbReference type="AlphaFoldDB" id="A0AAD5RX99"/>
<reference evidence="9" key="1">
    <citation type="submission" date="2022-07" db="EMBL/GenBank/DDBJ databases">
        <title>Draft genome sequence of Zalerion maritima ATCC 34329, a (micro)plastics degrading marine fungus.</title>
        <authorList>
            <person name="Paco A."/>
            <person name="Goncalves M.F.M."/>
            <person name="Rocha-Santos T.A.P."/>
            <person name="Alves A."/>
        </authorList>
    </citation>
    <scope>NUCLEOTIDE SEQUENCE</scope>
    <source>
        <strain evidence="9">ATCC 34329</strain>
    </source>
</reference>
<name>A0AAD5RX99_9PEZI</name>
<evidence type="ECO:0000256" key="3">
    <source>
        <dbReference type="ARBA" id="ARBA00006564"/>
    </source>
</evidence>
<evidence type="ECO:0000313" key="10">
    <source>
        <dbReference type="Proteomes" id="UP001201980"/>
    </source>
</evidence>
<dbReference type="InterPro" id="IPR009072">
    <property type="entry name" value="Histone-fold"/>
</dbReference>
<evidence type="ECO:0000256" key="4">
    <source>
        <dbReference type="ARBA" id="ARBA00022454"/>
    </source>
</evidence>
<dbReference type="PRINTS" id="PR00623">
    <property type="entry name" value="HISTONEH4"/>
</dbReference>
<dbReference type="Gene3D" id="1.10.20.10">
    <property type="entry name" value="Histone, subunit A"/>
    <property type="match status" value="1"/>
</dbReference>
<evidence type="ECO:0000256" key="5">
    <source>
        <dbReference type="ARBA" id="ARBA00023125"/>
    </source>
</evidence>
<dbReference type="EMBL" id="JAKWBI020000015">
    <property type="protein sequence ID" value="KAJ2906314.1"/>
    <property type="molecule type" value="Genomic_DNA"/>
</dbReference>
<evidence type="ECO:0000256" key="8">
    <source>
        <dbReference type="RuleBase" id="RU000528"/>
    </source>
</evidence>
<evidence type="ECO:0000256" key="7">
    <source>
        <dbReference type="ARBA" id="ARBA00023269"/>
    </source>
</evidence>